<keyword evidence="3" id="KW-0472">Membrane</keyword>
<dbReference type="AlphaFoldDB" id="A0A430B0U6"/>
<dbReference type="SUPFAM" id="SSF53850">
    <property type="entry name" value="Periplasmic binding protein-like II"/>
    <property type="match status" value="1"/>
</dbReference>
<evidence type="ECO:0000256" key="4">
    <source>
        <dbReference type="ARBA" id="ARBA00023139"/>
    </source>
</evidence>
<dbReference type="Gene3D" id="3.40.190.10">
    <property type="entry name" value="Periplasmic binding protein-like II"/>
    <property type="match status" value="1"/>
</dbReference>
<dbReference type="InterPro" id="IPR022387">
    <property type="entry name" value="Bind_CPR0540"/>
</dbReference>
<evidence type="ECO:0000256" key="6">
    <source>
        <dbReference type="SAM" id="SignalP"/>
    </source>
</evidence>
<dbReference type="NCBIfam" id="TIGR03850">
    <property type="entry name" value="bind_CPR_0540"/>
    <property type="match status" value="1"/>
</dbReference>
<dbReference type="InterPro" id="IPR006059">
    <property type="entry name" value="SBP"/>
</dbReference>
<dbReference type="PANTHER" id="PTHR43649:SF33">
    <property type="entry name" value="POLYGALACTURONAN_RHAMNOGALACTURONAN-BINDING PROTEIN YTCQ"/>
    <property type="match status" value="1"/>
</dbReference>
<protein>
    <submittedName>
        <fullName evidence="7">Carbohydrate ABC transporter substrate-binding protein</fullName>
    </submittedName>
</protein>
<evidence type="ECO:0000313" key="8">
    <source>
        <dbReference type="Proteomes" id="UP000286773"/>
    </source>
</evidence>
<reference evidence="7 8" key="1">
    <citation type="submission" date="2017-05" db="EMBL/GenBank/DDBJ databases">
        <title>Vagococcus spp. assemblies.</title>
        <authorList>
            <person name="Gulvik C.A."/>
        </authorList>
    </citation>
    <scope>NUCLEOTIDE SEQUENCE [LARGE SCALE GENOMIC DNA]</scope>
    <source>
        <strain evidence="7 8">LMG 24798</strain>
    </source>
</reference>
<evidence type="ECO:0000256" key="5">
    <source>
        <dbReference type="ARBA" id="ARBA00023288"/>
    </source>
</evidence>
<sequence length="442" mass="48312">MKRLSTFLLAGLAGMLVLTGCGNSSKDSGDGGDKDKSVLKVAALESGYGADMWSQIKQAYEKANPDVTVELTVDKKLEDVIGPDMKAGNYPDVILLATGREAGLTETFIKDKNLEDLSDVLEMTVPGEDTKVSEKLIEGFTDTLATNPYNDGKTYLAPMFYSPTGLFYNSSLLEENGWELPKTWDEMWELGDKAKEKGIALFTYPTTGYLDSFMYSLLSVAGGPEFFEDAMTYKEGAWSSKPATEALEIIGKLASYTEPTTVANANDQDFTKNQQLILDNKAIFMPNGTWVSGEMKDAPRADGFKWGLTPLPAAGSGDRYSYTFFEQIWMPAGAENKEEGKAFISYMYSDEAADIFKESGAIQPIKGISDKLDGENKVFYSIYDDDAKVVLGGLENVVSVEGVNLRDTLFGTVDSIVSGDKKVADWQKDIVAATDKLREAAK</sequence>
<keyword evidence="1" id="KW-1003">Cell membrane</keyword>
<dbReference type="RefSeq" id="WP_126812436.1">
    <property type="nucleotide sequence ID" value="NZ_NGKC01000002.1"/>
</dbReference>
<dbReference type="Proteomes" id="UP000286773">
    <property type="component" value="Unassembled WGS sequence"/>
</dbReference>
<proteinExistence type="predicted"/>
<dbReference type="Pfam" id="PF13416">
    <property type="entry name" value="SBP_bac_8"/>
    <property type="match status" value="1"/>
</dbReference>
<dbReference type="PANTHER" id="PTHR43649">
    <property type="entry name" value="ARABINOSE-BINDING PROTEIN-RELATED"/>
    <property type="match status" value="1"/>
</dbReference>
<name>A0A430B0U6_9ENTE</name>
<dbReference type="EMBL" id="NGKC01000002">
    <property type="protein sequence ID" value="RSU13960.1"/>
    <property type="molecule type" value="Genomic_DNA"/>
</dbReference>
<dbReference type="InterPro" id="IPR050490">
    <property type="entry name" value="Bact_solute-bd_prot1"/>
</dbReference>
<comment type="caution">
    <text evidence="7">The sequence shown here is derived from an EMBL/GenBank/DDBJ whole genome shotgun (WGS) entry which is preliminary data.</text>
</comment>
<keyword evidence="8" id="KW-1185">Reference proteome</keyword>
<dbReference type="OrthoDB" id="94797at2"/>
<evidence type="ECO:0000256" key="1">
    <source>
        <dbReference type="ARBA" id="ARBA00022475"/>
    </source>
</evidence>
<feature type="signal peptide" evidence="6">
    <location>
        <begin position="1"/>
        <end position="19"/>
    </location>
</feature>
<keyword evidence="5" id="KW-0449">Lipoprotein</keyword>
<accession>A0A430B0U6</accession>
<keyword evidence="4" id="KW-0564">Palmitate</keyword>
<keyword evidence="2 6" id="KW-0732">Signal</keyword>
<organism evidence="7 8">
    <name type="scientific">Vagococcus acidifermentans</name>
    <dbReference type="NCBI Taxonomy" id="564710"/>
    <lineage>
        <taxon>Bacteria</taxon>
        <taxon>Bacillati</taxon>
        <taxon>Bacillota</taxon>
        <taxon>Bacilli</taxon>
        <taxon>Lactobacillales</taxon>
        <taxon>Enterococcaceae</taxon>
        <taxon>Vagococcus</taxon>
    </lineage>
</organism>
<evidence type="ECO:0000256" key="3">
    <source>
        <dbReference type="ARBA" id="ARBA00023136"/>
    </source>
</evidence>
<feature type="chain" id="PRO_5039387632" evidence="6">
    <location>
        <begin position="20"/>
        <end position="442"/>
    </location>
</feature>
<evidence type="ECO:0000313" key="7">
    <source>
        <dbReference type="EMBL" id="RSU13960.1"/>
    </source>
</evidence>
<gene>
    <name evidence="7" type="ORF">CBF27_03400</name>
</gene>
<dbReference type="PROSITE" id="PS51257">
    <property type="entry name" value="PROKAR_LIPOPROTEIN"/>
    <property type="match status" value="1"/>
</dbReference>
<evidence type="ECO:0000256" key="2">
    <source>
        <dbReference type="ARBA" id="ARBA00022729"/>
    </source>
</evidence>